<comment type="caution">
    <text evidence="1">The sequence shown here is derived from an EMBL/GenBank/DDBJ whole genome shotgun (WGS) entry which is preliminary data.</text>
</comment>
<evidence type="ECO:0000313" key="1">
    <source>
        <dbReference type="EMBL" id="RDU67807.1"/>
    </source>
</evidence>
<sequence length="67" mass="7888">MESKNTNALDMMSNLKINTQALLQLEKQDIAKLKNIVLELKNKHLQILAQTYEFRQQHELESKSYNN</sequence>
<evidence type="ECO:0000313" key="2">
    <source>
        <dbReference type="Proteomes" id="UP000256514"/>
    </source>
</evidence>
<reference evidence="1 2" key="1">
    <citation type="submission" date="2018-04" db="EMBL/GenBank/DDBJ databases">
        <title>Novel Campyloabacter and Helicobacter Species and Strains.</title>
        <authorList>
            <person name="Mannion A.J."/>
            <person name="Shen Z."/>
            <person name="Fox J.G."/>
        </authorList>
    </citation>
    <scope>NUCLEOTIDE SEQUENCE [LARGE SCALE GENOMIC DNA]</scope>
    <source>
        <strain evidence="1 2">MIT 12-6600</strain>
    </source>
</reference>
<dbReference type="OrthoDB" id="5327210at2"/>
<gene>
    <name evidence="1" type="ORF">CQA54_02435</name>
</gene>
<organism evidence="1 2">
    <name type="scientific">Helicobacter equorum</name>
    <dbReference type="NCBI Taxonomy" id="361872"/>
    <lineage>
        <taxon>Bacteria</taxon>
        <taxon>Pseudomonadati</taxon>
        <taxon>Campylobacterota</taxon>
        <taxon>Epsilonproteobacteria</taxon>
        <taxon>Campylobacterales</taxon>
        <taxon>Helicobacteraceae</taxon>
        <taxon>Helicobacter</taxon>
    </lineage>
</organism>
<proteinExistence type="predicted"/>
<keyword evidence="2" id="KW-1185">Reference proteome</keyword>
<dbReference type="RefSeq" id="WP_095627051.1">
    <property type="nucleotide sequence ID" value="NZ_FZPO01000008.1"/>
</dbReference>
<accession>A0A3D8IR80</accession>
<name>A0A3D8IR80_9HELI</name>
<protein>
    <submittedName>
        <fullName evidence="1">Uncharacterized protein</fullName>
    </submittedName>
</protein>
<dbReference type="AlphaFoldDB" id="A0A3D8IR80"/>
<dbReference type="EMBL" id="NXLT01000002">
    <property type="protein sequence ID" value="RDU67807.1"/>
    <property type="molecule type" value="Genomic_DNA"/>
</dbReference>
<dbReference type="Proteomes" id="UP000256514">
    <property type="component" value="Unassembled WGS sequence"/>
</dbReference>